<dbReference type="Proteomes" id="UP000006727">
    <property type="component" value="Chromosome 9"/>
</dbReference>
<dbReference type="InterPro" id="IPR013766">
    <property type="entry name" value="Thioredoxin_domain"/>
</dbReference>
<dbReference type="SUPFAM" id="SSF52833">
    <property type="entry name" value="Thioredoxin-like"/>
    <property type="match status" value="1"/>
</dbReference>
<dbReference type="Gramene" id="Pp3c9_20570V3.2">
    <property type="protein sequence ID" value="Pp3c9_20570V3.2"/>
    <property type="gene ID" value="Pp3c9_20570"/>
</dbReference>
<proteinExistence type="inferred from homology"/>
<dbReference type="Gene3D" id="3.40.30.10">
    <property type="entry name" value="Glutaredoxin"/>
    <property type="match status" value="1"/>
</dbReference>
<dbReference type="InterPro" id="IPR017937">
    <property type="entry name" value="Thioredoxin_CS"/>
</dbReference>
<dbReference type="PROSITE" id="PS00194">
    <property type="entry name" value="THIOREDOXIN_1"/>
    <property type="match status" value="1"/>
</dbReference>
<protein>
    <recommendedName>
        <fullName evidence="3">Thioredoxin domain-containing protein</fullName>
    </recommendedName>
</protein>
<accession>A0A7I4EJH1</accession>
<dbReference type="AlphaFoldDB" id="A0A7I4EJH1"/>
<feature type="domain" description="Thioredoxin" evidence="3">
    <location>
        <begin position="73"/>
        <end position="197"/>
    </location>
</feature>
<dbReference type="CDD" id="cd02947">
    <property type="entry name" value="TRX_family"/>
    <property type="match status" value="1"/>
</dbReference>
<reference evidence="4 5" key="2">
    <citation type="journal article" date="2018" name="Plant J.">
        <title>The Physcomitrella patens chromosome-scale assembly reveals moss genome structure and evolution.</title>
        <authorList>
            <person name="Lang D."/>
            <person name="Ullrich K.K."/>
            <person name="Murat F."/>
            <person name="Fuchs J."/>
            <person name="Jenkins J."/>
            <person name="Haas F.B."/>
            <person name="Piednoel M."/>
            <person name="Gundlach H."/>
            <person name="Van Bel M."/>
            <person name="Meyberg R."/>
            <person name="Vives C."/>
            <person name="Morata J."/>
            <person name="Symeonidi A."/>
            <person name="Hiss M."/>
            <person name="Muchero W."/>
            <person name="Kamisugi Y."/>
            <person name="Saleh O."/>
            <person name="Blanc G."/>
            <person name="Decker E.L."/>
            <person name="van Gessel N."/>
            <person name="Grimwood J."/>
            <person name="Hayes R.D."/>
            <person name="Graham S.W."/>
            <person name="Gunter L.E."/>
            <person name="McDaniel S.F."/>
            <person name="Hoernstein S.N.W."/>
            <person name="Larsson A."/>
            <person name="Li F.W."/>
            <person name="Perroud P.F."/>
            <person name="Phillips J."/>
            <person name="Ranjan P."/>
            <person name="Rokshar D.S."/>
            <person name="Rothfels C.J."/>
            <person name="Schneider L."/>
            <person name="Shu S."/>
            <person name="Stevenson D.W."/>
            <person name="Thummler F."/>
            <person name="Tillich M."/>
            <person name="Villarreal Aguilar J.C."/>
            <person name="Widiez T."/>
            <person name="Wong G.K."/>
            <person name="Wymore A."/>
            <person name="Zhang Y."/>
            <person name="Zimmer A.D."/>
            <person name="Quatrano R.S."/>
            <person name="Mayer K.F.X."/>
            <person name="Goodstein D."/>
            <person name="Casacuberta J.M."/>
            <person name="Vandepoele K."/>
            <person name="Reski R."/>
            <person name="Cuming A.C."/>
            <person name="Tuskan G.A."/>
            <person name="Maumus F."/>
            <person name="Salse J."/>
            <person name="Schmutz J."/>
            <person name="Rensing S.A."/>
        </authorList>
    </citation>
    <scope>NUCLEOTIDE SEQUENCE [LARGE SCALE GENOMIC DNA]</scope>
    <source>
        <strain evidence="4 5">cv. Gransden 2004</strain>
    </source>
</reference>
<dbReference type="PANTHER" id="PTHR46115">
    <property type="entry name" value="THIOREDOXIN-LIKE PROTEIN 1"/>
    <property type="match status" value="1"/>
</dbReference>
<reference evidence="4 5" key="1">
    <citation type="journal article" date="2008" name="Science">
        <title>The Physcomitrella genome reveals evolutionary insights into the conquest of land by plants.</title>
        <authorList>
            <person name="Rensing S."/>
            <person name="Lang D."/>
            <person name="Zimmer A."/>
            <person name="Terry A."/>
            <person name="Salamov A."/>
            <person name="Shapiro H."/>
            <person name="Nishiyama T."/>
            <person name="Perroud P.-F."/>
            <person name="Lindquist E."/>
            <person name="Kamisugi Y."/>
            <person name="Tanahashi T."/>
            <person name="Sakakibara K."/>
            <person name="Fujita T."/>
            <person name="Oishi K."/>
            <person name="Shin-I T."/>
            <person name="Kuroki Y."/>
            <person name="Toyoda A."/>
            <person name="Suzuki Y."/>
            <person name="Hashimoto A."/>
            <person name="Yamaguchi K."/>
            <person name="Sugano A."/>
            <person name="Kohara Y."/>
            <person name="Fujiyama A."/>
            <person name="Anterola A."/>
            <person name="Aoki S."/>
            <person name="Ashton N."/>
            <person name="Barbazuk W.B."/>
            <person name="Barker E."/>
            <person name="Bennetzen J."/>
            <person name="Bezanilla M."/>
            <person name="Blankenship R."/>
            <person name="Cho S.H."/>
            <person name="Dutcher S."/>
            <person name="Estelle M."/>
            <person name="Fawcett J.A."/>
            <person name="Gundlach H."/>
            <person name="Hanada K."/>
            <person name="Heyl A."/>
            <person name="Hicks K.A."/>
            <person name="Hugh J."/>
            <person name="Lohr M."/>
            <person name="Mayer K."/>
            <person name="Melkozernov A."/>
            <person name="Murata T."/>
            <person name="Nelson D."/>
            <person name="Pils B."/>
            <person name="Prigge M."/>
            <person name="Reiss B."/>
            <person name="Renner T."/>
            <person name="Rombauts S."/>
            <person name="Rushton P."/>
            <person name="Sanderfoot A."/>
            <person name="Schween G."/>
            <person name="Shiu S.-H."/>
            <person name="Stueber K."/>
            <person name="Theodoulou F.L."/>
            <person name="Tu H."/>
            <person name="Van de Peer Y."/>
            <person name="Verrier P.J."/>
            <person name="Waters E."/>
            <person name="Wood A."/>
            <person name="Yang L."/>
            <person name="Cove D."/>
            <person name="Cuming A."/>
            <person name="Hasebe M."/>
            <person name="Lucas S."/>
            <person name="Mishler D.B."/>
            <person name="Reski R."/>
            <person name="Grigoriev I."/>
            <person name="Quatrano R.S."/>
            <person name="Boore J.L."/>
        </authorList>
    </citation>
    <scope>NUCLEOTIDE SEQUENCE [LARGE SCALE GENOMIC DNA]</scope>
    <source>
        <strain evidence="4 5">cv. Gransden 2004</strain>
    </source>
</reference>
<dbReference type="EMBL" id="ABEU02000009">
    <property type="status" value="NOT_ANNOTATED_CDS"/>
    <property type="molecule type" value="Genomic_DNA"/>
</dbReference>
<gene>
    <name evidence="4" type="primary">LOC112286750</name>
</gene>
<evidence type="ECO:0000259" key="3">
    <source>
        <dbReference type="PROSITE" id="PS51352"/>
    </source>
</evidence>
<evidence type="ECO:0000313" key="4">
    <source>
        <dbReference type="EnsemblPlants" id="Pp3c9_20570V3.2"/>
    </source>
</evidence>
<sequence length="205" mass="21716">MASLAVERTAVAGTMASSLCAHGPLASSPCPSSVSMAGWSSQRRLHRLAGSAGGLTIGAEIALFAGGRVSSVTSVVTKSAASPLSNSNGNVLEFESEAFNTFLEEAGDKLVVVDISTKTCGPCKMIYPKVVEMSLDYPDVVFLKINGDTSNDTRALMRKWGVRAVPNFRFYKNKVLVHSHTGAKVEELKTRLAEHYGQPAKVAAP</sequence>
<evidence type="ECO:0000256" key="1">
    <source>
        <dbReference type="ARBA" id="ARBA00023157"/>
    </source>
</evidence>
<evidence type="ECO:0000256" key="2">
    <source>
        <dbReference type="ARBA" id="ARBA00038337"/>
    </source>
</evidence>
<dbReference type="Pfam" id="PF00085">
    <property type="entry name" value="Thioredoxin"/>
    <property type="match status" value="1"/>
</dbReference>
<keyword evidence="5" id="KW-1185">Reference proteome</keyword>
<dbReference type="PROSITE" id="PS51352">
    <property type="entry name" value="THIOREDOXIN_2"/>
    <property type="match status" value="1"/>
</dbReference>
<organism evidence="4 5">
    <name type="scientific">Physcomitrium patens</name>
    <name type="common">Spreading-leaved earth moss</name>
    <name type="synonym">Physcomitrella patens</name>
    <dbReference type="NCBI Taxonomy" id="3218"/>
    <lineage>
        <taxon>Eukaryota</taxon>
        <taxon>Viridiplantae</taxon>
        <taxon>Streptophyta</taxon>
        <taxon>Embryophyta</taxon>
        <taxon>Bryophyta</taxon>
        <taxon>Bryophytina</taxon>
        <taxon>Bryopsida</taxon>
        <taxon>Funariidae</taxon>
        <taxon>Funariales</taxon>
        <taxon>Funariaceae</taxon>
        <taxon>Physcomitrium</taxon>
    </lineage>
</organism>
<dbReference type="EnsemblPlants" id="Pp3c9_20570V3.2">
    <property type="protein sequence ID" value="Pp3c9_20570V3.2"/>
    <property type="gene ID" value="Pp3c9_20570"/>
</dbReference>
<name>A0A7I4EJH1_PHYPA</name>
<comment type="similarity">
    <text evidence="2">Belongs to the thioredoxin family. Plant F-type subfamily.</text>
</comment>
<keyword evidence="1" id="KW-1015">Disulfide bond</keyword>
<evidence type="ECO:0000313" key="5">
    <source>
        <dbReference type="Proteomes" id="UP000006727"/>
    </source>
</evidence>
<dbReference type="InterPro" id="IPR036249">
    <property type="entry name" value="Thioredoxin-like_sf"/>
</dbReference>
<reference evidence="4" key="3">
    <citation type="submission" date="2020-12" db="UniProtKB">
        <authorList>
            <consortium name="EnsemblPlants"/>
        </authorList>
    </citation>
    <scope>IDENTIFICATION</scope>
</reference>